<dbReference type="PROSITE" id="PS51841">
    <property type="entry name" value="LTD"/>
    <property type="match status" value="1"/>
</dbReference>
<dbReference type="InterPro" id="IPR036415">
    <property type="entry name" value="Lamin_tail_dom_sf"/>
</dbReference>
<dbReference type="InterPro" id="IPR037883">
    <property type="entry name" value="Knr4/Smi1-like_sf"/>
</dbReference>
<dbReference type="EMBL" id="FOIJ01000028">
    <property type="protein sequence ID" value="SEU38690.1"/>
    <property type="molecule type" value="Genomic_DNA"/>
</dbReference>
<dbReference type="Pfam" id="PF00932">
    <property type="entry name" value="LTD"/>
    <property type="match status" value="1"/>
</dbReference>
<dbReference type="InterPro" id="IPR001322">
    <property type="entry name" value="Lamin_tail_dom"/>
</dbReference>
<dbReference type="Pfam" id="PF09346">
    <property type="entry name" value="SMI1_KNR4"/>
    <property type="match status" value="1"/>
</dbReference>
<dbReference type="SMART" id="SM00860">
    <property type="entry name" value="SMI1_KNR4"/>
    <property type="match status" value="1"/>
</dbReference>
<proteinExistence type="predicted"/>
<feature type="compositionally biased region" description="Low complexity" evidence="1">
    <location>
        <begin position="143"/>
        <end position="154"/>
    </location>
</feature>
<name>A0A1I0LF02_9BACT</name>
<gene>
    <name evidence="3" type="ORF">SAMN05443639_1285</name>
</gene>
<dbReference type="SUPFAM" id="SSF74853">
    <property type="entry name" value="Lamin A/C globular tail domain"/>
    <property type="match status" value="1"/>
</dbReference>
<reference evidence="4" key="1">
    <citation type="submission" date="2016-10" db="EMBL/GenBank/DDBJ databases">
        <authorList>
            <person name="Varghese N."/>
            <person name="Submissions S."/>
        </authorList>
    </citation>
    <scope>NUCLEOTIDE SEQUENCE [LARGE SCALE GENOMIC DNA]</scope>
    <source>
        <strain evidence="4">DSM 16858</strain>
    </source>
</reference>
<evidence type="ECO:0000256" key="1">
    <source>
        <dbReference type="SAM" id="MobiDB-lite"/>
    </source>
</evidence>
<evidence type="ECO:0000259" key="2">
    <source>
        <dbReference type="PROSITE" id="PS51841"/>
    </source>
</evidence>
<dbReference type="Proteomes" id="UP000199181">
    <property type="component" value="Unassembled WGS sequence"/>
</dbReference>
<sequence>MSNSLEHSGTAIQTGVVIVAINHKGAVKRTQSDEYVVIANRGAAPADVSGWVLSAGDGGQGFTFPMKTVLVPGQTVHVYTNEVHPETGGFSFQSKRSVWNDKGGVAQLRDAQRKLVAQIGYGAHAGVDAVPAPTGPSAPPTGPSASSGAETGGSASLSAQEVWARVKAYWPGFEFMWQPGNTEEEIAAAQARLGVTLPARVRDLMRECSGATGGFPERDSHGYSADVCLLPVTRWKYLNEHQWEDARARQLVTIGTNDYQPGEMFVLLNPDTEEVFLLDTQRDDGPRSQGSFEHWLQQHGLSKDTYLAGPEVDELEFEAGETVAAAIARRHRGWISAEREPAWNAVEGKFIEAVNRLRGD</sequence>
<dbReference type="SUPFAM" id="SSF160631">
    <property type="entry name" value="SMI1/KNR4-like"/>
    <property type="match status" value="1"/>
</dbReference>
<organism evidence="3 4">
    <name type="scientific">Stigmatella erecta</name>
    <dbReference type="NCBI Taxonomy" id="83460"/>
    <lineage>
        <taxon>Bacteria</taxon>
        <taxon>Pseudomonadati</taxon>
        <taxon>Myxococcota</taxon>
        <taxon>Myxococcia</taxon>
        <taxon>Myxococcales</taxon>
        <taxon>Cystobacterineae</taxon>
        <taxon>Archangiaceae</taxon>
        <taxon>Stigmatella</taxon>
    </lineage>
</organism>
<dbReference type="InterPro" id="IPR018958">
    <property type="entry name" value="Knr4/Smi1-like_dom"/>
</dbReference>
<dbReference type="RefSeq" id="WP_093526063.1">
    <property type="nucleotide sequence ID" value="NZ_FOIJ01000028.1"/>
</dbReference>
<dbReference type="Gene3D" id="3.40.1580.10">
    <property type="entry name" value="SMI1/KNR4-like"/>
    <property type="match status" value="1"/>
</dbReference>
<dbReference type="AlphaFoldDB" id="A0A1I0LF02"/>
<dbReference type="Gene3D" id="2.60.40.1260">
    <property type="entry name" value="Lamin Tail domain"/>
    <property type="match status" value="1"/>
</dbReference>
<feature type="domain" description="LTD" evidence="2">
    <location>
        <begin position="1"/>
        <end position="123"/>
    </location>
</feature>
<accession>A0A1I0LF02</accession>
<feature type="region of interest" description="Disordered" evidence="1">
    <location>
        <begin position="128"/>
        <end position="154"/>
    </location>
</feature>
<protein>
    <submittedName>
        <fullName evidence="3">SMI1 / KNR4 family (SUKH-1)</fullName>
    </submittedName>
</protein>
<evidence type="ECO:0000313" key="4">
    <source>
        <dbReference type="Proteomes" id="UP000199181"/>
    </source>
</evidence>
<feature type="compositionally biased region" description="Pro residues" evidence="1">
    <location>
        <begin position="133"/>
        <end position="142"/>
    </location>
</feature>
<evidence type="ECO:0000313" key="3">
    <source>
        <dbReference type="EMBL" id="SEU38690.1"/>
    </source>
</evidence>
<keyword evidence="4" id="KW-1185">Reference proteome</keyword>